<dbReference type="Proteomes" id="UP000621898">
    <property type="component" value="Unassembled WGS sequence"/>
</dbReference>
<feature type="transmembrane region" description="Helical" evidence="1">
    <location>
        <begin position="119"/>
        <end position="144"/>
    </location>
</feature>
<feature type="transmembrane region" description="Helical" evidence="1">
    <location>
        <begin position="164"/>
        <end position="193"/>
    </location>
</feature>
<proteinExistence type="predicted"/>
<keyword evidence="1" id="KW-0812">Transmembrane</keyword>
<evidence type="ECO:0000256" key="1">
    <source>
        <dbReference type="SAM" id="Phobius"/>
    </source>
</evidence>
<keyword evidence="3" id="KW-1185">Reference proteome</keyword>
<sequence>MVKTLTQRLGILLALAVVMAATRMHHSVLHHFDALPDASWGIFFLAGFWLRGAGRWAFPLLMAEAVLIDYLVINSQGIDFWSHYCVSVAYWFLIPSYFSLWLGGSWLAKHQVGLRLQTLGMAIVALLVSWAACYLVSNGSFYWLSNSVPLPRSLAAWFANLGDWYLPFLQTTALYVGIGAVLHVLAVQIAHALHADQAKLPR</sequence>
<keyword evidence="1" id="KW-1133">Transmembrane helix</keyword>
<organism evidence="2 3">
    <name type="scientific">Rhodanobacter panaciterrae</name>
    <dbReference type="NCBI Taxonomy" id="490572"/>
    <lineage>
        <taxon>Bacteria</taxon>
        <taxon>Pseudomonadati</taxon>
        <taxon>Pseudomonadota</taxon>
        <taxon>Gammaproteobacteria</taxon>
        <taxon>Lysobacterales</taxon>
        <taxon>Rhodanobacteraceae</taxon>
        <taxon>Rhodanobacter</taxon>
    </lineage>
</organism>
<protein>
    <recommendedName>
        <fullName evidence="4">Cobalamin ABC transporter</fullName>
    </recommendedName>
</protein>
<gene>
    <name evidence="2" type="ORF">GCM10008098_19900</name>
</gene>
<feature type="transmembrane region" description="Helical" evidence="1">
    <location>
        <begin position="88"/>
        <end position="107"/>
    </location>
</feature>
<dbReference type="EMBL" id="BMXT01000002">
    <property type="protein sequence ID" value="GGY26868.1"/>
    <property type="molecule type" value="Genomic_DNA"/>
</dbReference>
<keyword evidence="1" id="KW-0472">Membrane</keyword>
<reference evidence="3" key="1">
    <citation type="journal article" date="2019" name="Int. J. Syst. Evol. Microbiol.">
        <title>The Global Catalogue of Microorganisms (GCM) 10K type strain sequencing project: providing services to taxonomists for standard genome sequencing and annotation.</title>
        <authorList>
            <consortium name="The Broad Institute Genomics Platform"/>
            <consortium name="The Broad Institute Genome Sequencing Center for Infectious Disease"/>
            <person name="Wu L."/>
            <person name="Ma J."/>
        </authorList>
    </citation>
    <scope>NUCLEOTIDE SEQUENCE [LARGE SCALE GENOMIC DNA]</scope>
    <source>
        <strain evidence="3">KCTC 22232</strain>
    </source>
</reference>
<name>A0ABQ2ZYU5_9GAMM</name>
<evidence type="ECO:0008006" key="4">
    <source>
        <dbReference type="Google" id="ProtNLM"/>
    </source>
</evidence>
<evidence type="ECO:0000313" key="3">
    <source>
        <dbReference type="Proteomes" id="UP000621898"/>
    </source>
</evidence>
<evidence type="ECO:0000313" key="2">
    <source>
        <dbReference type="EMBL" id="GGY26868.1"/>
    </source>
</evidence>
<accession>A0ABQ2ZYU5</accession>
<comment type="caution">
    <text evidence="2">The sequence shown here is derived from an EMBL/GenBank/DDBJ whole genome shotgun (WGS) entry which is preliminary data.</text>
</comment>
<dbReference type="RefSeq" id="WP_189441084.1">
    <property type="nucleotide sequence ID" value="NZ_BMXT01000002.1"/>
</dbReference>